<protein>
    <submittedName>
        <fullName evidence="1">9367_t:CDS:1</fullName>
    </submittedName>
</protein>
<keyword evidence="2" id="KW-1185">Reference proteome</keyword>
<reference evidence="1" key="1">
    <citation type="submission" date="2021-06" db="EMBL/GenBank/DDBJ databases">
        <authorList>
            <person name="Kallberg Y."/>
            <person name="Tangrot J."/>
            <person name="Rosling A."/>
        </authorList>
    </citation>
    <scope>NUCLEOTIDE SEQUENCE</scope>
    <source>
        <strain evidence="1">MA461A</strain>
    </source>
</reference>
<organism evidence="1 2">
    <name type="scientific">Racocetra persica</name>
    <dbReference type="NCBI Taxonomy" id="160502"/>
    <lineage>
        <taxon>Eukaryota</taxon>
        <taxon>Fungi</taxon>
        <taxon>Fungi incertae sedis</taxon>
        <taxon>Mucoromycota</taxon>
        <taxon>Glomeromycotina</taxon>
        <taxon>Glomeromycetes</taxon>
        <taxon>Diversisporales</taxon>
        <taxon>Gigasporaceae</taxon>
        <taxon>Racocetra</taxon>
    </lineage>
</organism>
<evidence type="ECO:0000313" key="2">
    <source>
        <dbReference type="Proteomes" id="UP000789920"/>
    </source>
</evidence>
<proteinExistence type="predicted"/>
<name>A0ACA9LB81_9GLOM</name>
<comment type="caution">
    <text evidence="1">The sequence shown here is derived from an EMBL/GenBank/DDBJ whole genome shotgun (WGS) entry which is preliminary data.</text>
</comment>
<sequence>MELEKSNNTPLQTPLNIEKEIFMPQGEPETCLLCNEPEPLFEPNGANLEPITILTYDNNTQIHLKEEEYMVEKLFKYLAKEPQDFGPSSKNMVMETENPTSSEMVFVKIHNKIIQAEKILEEKTREVSRAEYEVLDSYYLLGEALVKKLADFLTNHPLQTARTLLNVEIKRQFPSDMSRNEKMISSELENLPHQLLEDLMKVIQERVRTTFSQPNKLENQLDNLDLNEEGDPMLTD</sequence>
<accession>A0ACA9LB81</accession>
<gene>
    <name evidence="1" type="ORF">RPERSI_LOCUS2480</name>
</gene>
<dbReference type="Proteomes" id="UP000789920">
    <property type="component" value="Unassembled WGS sequence"/>
</dbReference>
<evidence type="ECO:0000313" key="1">
    <source>
        <dbReference type="EMBL" id="CAG8516028.1"/>
    </source>
</evidence>
<dbReference type="EMBL" id="CAJVQC010002700">
    <property type="protein sequence ID" value="CAG8516028.1"/>
    <property type="molecule type" value="Genomic_DNA"/>
</dbReference>